<dbReference type="AlphaFoldDB" id="A0AA88DYV5"/>
<evidence type="ECO:0000313" key="2">
    <source>
        <dbReference type="EMBL" id="GMN64404.1"/>
    </source>
</evidence>
<name>A0AA88DYV5_FICCA</name>
<gene>
    <name evidence="2" type="ORF">TIFTF001_033479</name>
</gene>
<evidence type="ECO:0000256" key="1">
    <source>
        <dbReference type="SAM" id="MobiDB-lite"/>
    </source>
</evidence>
<organism evidence="2 3">
    <name type="scientific">Ficus carica</name>
    <name type="common">Common fig</name>
    <dbReference type="NCBI Taxonomy" id="3494"/>
    <lineage>
        <taxon>Eukaryota</taxon>
        <taxon>Viridiplantae</taxon>
        <taxon>Streptophyta</taxon>
        <taxon>Embryophyta</taxon>
        <taxon>Tracheophyta</taxon>
        <taxon>Spermatophyta</taxon>
        <taxon>Magnoliopsida</taxon>
        <taxon>eudicotyledons</taxon>
        <taxon>Gunneridae</taxon>
        <taxon>Pentapetalae</taxon>
        <taxon>rosids</taxon>
        <taxon>fabids</taxon>
        <taxon>Rosales</taxon>
        <taxon>Moraceae</taxon>
        <taxon>Ficeae</taxon>
        <taxon>Ficus</taxon>
    </lineage>
</organism>
<evidence type="ECO:0000313" key="3">
    <source>
        <dbReference type="Proteomes" id="UP001187192"/>
    </source>
</evidence>
<comment type="caution">
    <text evidence="2">The sequence shown here is derived from an EMBL/GenBank/DDBJ whole genome shotgun (WGS) entry which is preliminary data.</text>
</comment>
<feature type="region of interest" description="Disordered" evidence="1">
    <location>
        <begin position="1"/>
        <end position="21"/>
    </location>
</feature>
<protein>
    <submittedName>
        <fullName evidence="2">Uncharacterized protein</fullName>
    </submittedName>
</protein>
<accession>A0AA88DYV5</accession>
<dbReference type="Proteomes" id="UP001187192">
    <property type="component" value="Unassembled WGS sequence"/>
</dbReference>
<proteinExistence type="predicted"/>
<sequence length="212" mass="23734">MVKPRGKRTLEEHLDTPTSVDLDDCDAKDDKLASVLCSSRDDHELEPPRQISTESVVQMVNPPSILTEHDLALIRGQYGVPNELQLLWTSIDDPYAHHPMYEPIFAGNSPADAERQIIKEVTAQSTLVRGEPKTITCPAKLRGGRDQRVLRRLLSTLLFIKPLYDKEALITELALSMMHIEFPSPKELLVRKRVEKEVAKAAPTAKAAEATH</sequence>
<dbReference type="EMBL" id="BTGU01000178">
    <property type="protein sequence ID" value="GMN64404.1"/>
    <property type="molecule type" value="Genomic_DNA"/>
</dbReference>
<keyword evidence="3" id="KW-1185">Reference proteome</keyword>
<reference evidence="2" key="1">
    <citation type="submission" date="2023-07" db="EMBL/GenBank/DDBJ databases">
        <title>draft genome sequence of fig (Ficus carica).</title>
        <authorList>
            <person name="Takahashi T."/>
            <person name="Nishimura K."/>
        </authorList>
    </citation>
    <scope>NUCLEOTIDE SEQUENCE</scope>
</reference>